<organism evidence="2 3">
    <name type="scientific">Petromyzon marinus</name>
    <name type="common">Sea lamprey</name>
    <dbReference type="NCBI Taxonomy" id="7757"/>
    <lineage>
        <taxon>Eukaryota</taxon>
        <taxon>Metazoa</taxon>
        <taxon>Chordata</taxon>
        <taxon>Craniata</taxon>
        <taxon>Vertebrata</taxon>
        <taxon>Cyclostomata</taxon>
        <taxon>Hyperoartia</taxon>
        <taxon>Petromyzontiformes</taxon>
        <taxon>Petromyzontidae</taxon>
        <taxon>Petromyzon</taxon>
    </lineage>
</organism>
<name>A0AAJ7XDV9_PETMA</name>
<evidence type="ECO:0000313" key="3">
    <source>
        <dbReference type="RefSeq" id="XP_032831109.1"/>
    </source>
</evidence>
<dbReference type="RefSeq" id="XP_032831109.1">
    <property type="nucleotide sequence ID" value="XM_032975218.1"/>
</dbReference>
<dbReference type="KEGG" id="pmrn:116954577"/>
<evidence type="ECO:0000313" key="2">
    <source>
        <dbReference type="Proteomes" id="UP001318040"/>
    </source>
</evidence>
<proteinExistence type="predicted"/>
<feature type="compositionally biased region" description="Polar residues" evidence="1">
    <location>
        <begin position="53"/>
        <end position="74"/>
    </location>
</feature>
<feature type="region of interest" description="Disordered" evidence="1">
    <location>
        <begin position="1"/>
        <end position="77"/>
    </location>
</feature>
<evidence type="ECO:0000256" key="1">
    <source>
        <dbReference type="SAM" id="MobiDB-lite"/>
    </source>
</evidence>
<protein>
    <submittedName>
        <fullName evidence="3">HAUS augmin-like complex subunit 8</fullName>
    </submittedName>
</protein>
<dbReference type="CTD" id="93323"/>
<accession>A0AAJ7XDV9</accession>
<feature type="compositionally biased region" description="Polar residues" evidence="1">
    <location>
        <begin position="34"/>
        <end position="46"/>
    </location>
</feature>
<sequence length="434" mass="47152">MAQRRSVMPVSNPSAEDSSKSDNSSGATSSESSTGLQKSDSSNTKVTNKKRTSSMPSMPSQGRSVPSRYKQSAANIAERGNLDKALLANKSLAKHGSAGRGSNPRPSLAVRAKPGPPMGSAVKQGSPAHSKRSVPGSAVQNQVCRRLAMAETLPECAHSQLQSTLAMEPDMSLLPSWDVSVLPALDEPKRKGSQVMARSGRRNTDAGILSCQPPQPQKRTWMDDDLSLLHTDYLMALYTYLQADDEARHVEEEACESQRGRFKRKERLARKLQGKLEPSERLEHAVTLDKQLAQQTQALSPLLEVLPGRFQETYGAFGEALEATRHSLPLHNIHVPDQDTQALSERLCEVLAETNALAADASGFVRDRLPGLTDTARALADVKHGTQACVEEEECVEEVVLSLNALKLKELCLRVQEANEAEVLLLLHDGTPST</sequence>
<feature type="region of interest" description="Disordered" evidence="1">
    <location>
        <begin position="188"/>
        <end position="208"/>
    </location>
</feature>
<gene>
    <name evidence="3" type="primary">HAUS8</name>
</gene>
<dbReference type="AlphaFoldDB" id="A0AAJ7XDV9"/>
<feature type="compositionally biased region" description="Low complexity" evidence="1">
    <location>
        <begin position="21"/>
        <end position="33"/>
    </location>
</feature>
<feature type="region of interest" description="Disordered" evidence="1">
    <location>
        <begin position="93"/>
        <end position="138"/>
    </location>
</feature>
<reference evidence="3" key="1">
    <citation type="submission" date="2025-08" db="UniProtKB">
        <authorList>
            <consortium name="RefSeq"/>
        </authorList>
    </citation>
    <scope>IDENTIFICATION</scope>
    <source>
        <tissue evidence="3">Sperm</tissue>
    </source>
</reference>
<keyword evidence="2" id="KW-1185">Reference proteome</keyword>
<dbReference type="Proteomes" id="UP001318040">
    <property type="component" value="Chromosome 55"/>
</dbReference>